<evidence type="ECO:0000313" key="2">
    <source>
        <dbReference type="EMBL" id="SFD79288.1"/>
    </source>
</evidence>
<dbReference type="Proteomes" id="UP000236729">
    <property type="component" value="Unassembled WGS sequence"/>
</dbReference>
<dbReference type="AlphaFoldDB" id="A0A1H5WSZ6"/>
<reference evidence="3 4" key="1">
    <citation type="submission" date="2016-10" db="EMBL/GenBank/DDBJ databases">
        <authorList>
            <person name="Varghese N."/>
            <person name="Submissions S."/>
        </authorList>
    </citation>
    <scope>NUCLEOTIDE SEQUENCE [LARGE SCALE GENOMIC DNA]</scope>
    <source>
        <strain evidence="4">ATCC 20501</strain>
        <strain evidence="2 3">CGMCC 4.3529</strain>
    </source>
</reference>
<evidence type="ECO:0000313" key="3">
    <source>
        <dbReference type="Proteomes" id="UP000199690"/>
    </source>
</evidence>
<gene>
    <name evidence="1" type="ORF">SAMN02982929_01294</name>
    <name evidence="2" type="ORF">SAMN05216506_106270</name>
</gene>
<evidence type="ECO:0000313" key="4">
    <source>
        <dbReference type="Proteomes" id="UP000236729"/>
    </source>
</evidence>
<dbReference type="Proteomes" id="UP000199690">
    <property type="component" value="Unassembled WGS sequence"/>
</dbReference>
<accession>A0A1I1VBD9</accession>
<protein>
    <submittedName>
        <fullName evidence="1">Uncharacterized protein</fullName>
    </submittedName>
</protein>
<keyword evidence="3" id="KW-1185">Reference proteome</keyword>
<name>A0A1H5WSZ6_9PSEU</name>
<dbReference type="EMBL" id="FNVB01000002">
    <property type="protein sequence ID" value="SEG02528.1"/>
    <property type="molecule type" value="Genomic_DNA"/>
</dbReference>
<accession>A0A1H5WSZ6</accession>
<dbReference type="SMR" id="A0A1H5WSZ6"/>
<dbReference type="EMBL" id="FOME01000006">
    <property type="protein sequence ID" value="SFD79288.1"/>
    <property type="molecule type" value="Genomic_DNA"/>
</dbReference>
<evidence type="ECO:0000313" key="1">
    <source>
        <dbReference type="EMBL" id="SEG02528.1"/>
    </source>
</evidence>
<organism evidence="1 4">
    <name type="scientific">Saccharopolyspora kobensis</name>
    <dbReference type="NCBI Taxonomy" id="146035"/>
    <lineage>
        <taxon>Bacteria</taxon>
        <taxon>Bacillati</taxon>
        <taxon>Actinomycetota</taxon>
        <taxon>Actinomycetes</taxon>
        <taxon>Pseudonocardiales</taxon>
        <taxon>Pseudonocardiaceae</taxon>
        <taxon>Saccharopolyspora</taxon>
    </lineage>
</organism>
<proteinExistence type="predicted"/>
<sequence>MNGSVTELGGAFVRRGLERVAELVIARRLGPRITAASPLARAGDALVLVESRHAPGELVIDMRL</sequence>
<reference evidence="1" key="2">
    <citation type="submission" date="2016-10" db="EMBL/GenBank/DDBJ databases">
        <authorList>
            <person name="de Groot N.N."/>
        </authorList>
    </citation>
    <scope>NUCLEOTIDE SEQUENCE [LARGE SCALE GENOMIC DNA]</scope>
    <source>
        <strain evidence="1">ATCC 20501</strain>
    </source>
</reference>